<dbReference type="InterPro" id="IPR052907">
    <property type="entry name" value="Beta-lactamase/esterase"/>
</dbReference>
<protein>
    <submittedName>
        <fullName evidence="2">CubicO group peptidase, beta-lactamase class C family</fullName>
    </submittedName>
</protein>
<sequence>MVEGDWTARFAPLADLLARNLQDGTDVGAAVAVVLDGELVVDAWGGQAQPGVSWQRDTIVQVWSVTKTMAALAVLALVDDDRLDLDAPVARYWPAFGAHGKDAVIVRQVLGHASGVPGWDRKVTVDDLVDLQLTESWLADVSPWYQAGSAPAYQLVNHGHLLDGIVRNALGRTLAQVIDELVLEPTGNNDFFLGVPDEALMRCADLVPPPPSNIDYSALPAVSFLLRTMTNPLLPATVCNSVAWRRSEVGAAAGHGNARGVALAQSAITCGSGGLLSEATVRRIFDVQAEGIDLVLGAPVRYGVGFGLPMTSAPAVPDGRVCWWTGYGGAIVVNDVDRRMTFAYTPNSMANHLISSPRTDEYVRTAFACLDPQPTA</sequence>
<evidence type="ECO:0000313" key="3">
    <source>
        <dbReference type="Proteomes" id="UP000250028"/>
    </source>
</evidence>
<dbReference type="PANTHER" id="PTHR43319:SF3">
    <property type="entry name" value="BETA-LACTAMASE-RELATED DOMAIN-CONTAINING PROTEIN"/>
    <property type="match status" value="1"/>
</dbReference>
<dbReference type="EMBL" id="UESZ01000001">
    <property type="protein sequence ID" value="SSA35841.1"/>
    <property type="molecule type" value="Genomic_DNA"/>
</dbReference>
<keyword evidence="3" id="KW-1185">Reference proteome</keyword>
<dbReference type="AlphaFoldDB" id="A0A2Y8ZTV5"/>
<feature type="domain" description="Beta-lactamase-related" evidence="1">
    <location>
        <begin position="18"/>
        <end position="351"/>
    </location>
</feature>
<dbReference type="RefSeq" id="WP_109687376.1">
    <property type="nucleotide sequence ID" value="NZ_QGDN01000001.1"/>
</dbReference>
<dbReference type="Gene3D" id="3.40.710.10">
    <property type="entry name" value="DD-peptidase/beta-lactamase superfamily"/>
    <property type="match status" value="1"/>
</dbReference>
<accession>A0A2Y8ZTV5</accession>
<dbReference type="InterPro" id="IPR012338">
    <property type="entry name" value="Beta-lactam/transpept-like"/>
</dbReference>
<dbReference type="InterPro" id="IPR001466">
    <property type="entry name" value="Beta-lactam-related"/>
</dbReference>
<dbReference type="SUPFAM" id="SSF56601">
    <property type="entry name" value="beta-lactamase/transpeptidase-like"/>
    <property type="match status" value="1"/>
</dbReference>
<gene>
    <name evidence="2" type="ORF">SAMN04489750_3216</name>
</gene>
<dbReference type="Pfam" id="PF00144">
    <property type="entry name" value="Beta-lactamase"/>
    <property type="match status" value="1"/>
</dbReference>
<dbReference type="OrthoDB" id="3422781at2"/>
<reference evidence="3" key="1">
    <citation type="submission" date="2016-10" db="EMBL/GenBank/DDBJ databases">
        <authorList>
            <person name="Varghese N."/>
            <person name="Submissions S."/>
        </authorList>
    </citation>
    <scope>NUCLEOTIDE SEQUENCE [LARGE SCALE GENOMIC DNA]</scope>
    <source>
        <strain evidence="3">DSM 22951</strain>
    </source>
</reference>
<dbReference type="PANTHER" id="PTHR43319">
    <property type="entry name" value="BETA-LACTAMASE-RELATED"/>
    <property type="match status" value="1"/>
</dbReference>
<proteinExistence type="predicted"/>
<dbReference type="Proteomes" id="UP000250028">
    <property type="component" value="Unassembled WGS sequence"/>
</dbReference>
<organism evidence="2 3">
    <name type="scientific">Branchiibius hedensis</name>
    <dbReference type="NCBI Taxonomy" id="672460"/>
    <lineage>
        <taxon>Bacteria</taxon>
        <taxon>Bacillati</taxon>
        <taxon>Actinomycetota</taxon>
        <taxon>Actinomycetes</taxon>
        <taxon>Micrococcales</taxon>
        <taxon>Dermacoccaceae</taxon>
        <taxon>Branchiibius</taxon>
    </lineage>
</organism>
<evidence type="ECO:0000259" key="1">
    <source>
        <dbReference type="Pfam" id="PF00144"/>
    </source>
</evidence>
<evidence type="ECO:0000313" key="2">
    <source>
        <dbReference type="EMBL" id="SSA35841.1"/>
    </source>
</evidence>
<name>A0A2Y8ZTV5_9MICO</name>